<evidence type="ECO:0000313" key="3">
    <source>
        <dbReference type="EMBL" id="QDT72415.1"/>
    </source>
</evidence>
<evidence type="ECO:0000256" key="1">
    <source>
        <dbReference type="SAM" id="MobiDB-lite"/>
    </source>
</evidence>
<feature type="region of interest" description="Disordered" evidence="1">
    <location>
        <begin position="517"/>
        <end position="544"/>
    </location>
</feature>
<reference evidence="3 4" key="1">
    <citation type="submission" date="2019-02" db="EMBL/GenBank/DDBJ databases">
        <title>Deep-cultivation of Planctomycetes and their phenomic and genomic characterization uncovers novel biology.</title>
        <authorList>
            <person name="Wiegand S."/>
            <person name="Jogler M."/>
            <person name="Boedeker C."/>
            <person name="Pinto D."/>
            <person name="Vollmers J."/>
            <person name="Rivas-Marin E."/>
            <person name="Kohn T."/>
            <person name="Peeters S.H."/>
            <person name="Heuer A."/>
            <person name="Rast P."/>
            <person name="Oberbeckmann S."/>
            <person name="Bunk B."/>
            <person name="Jeske O."/>
            <person name="Meyerdierks A."/>
            <person name="Storesund J.E."/>
            <person name="Kallscheuer N."/>
            <person name="Luecker S."/>
            <person name="Lage O.M."/>
            <person name="Pohl T."/>
            <person name="Merkel B.J."/>
            <person name="Hornburger P."/>
            <person name="Mueller R.-W."/>
            <person name="Bruemmer F."/>
            <person name="Labrenz M."/>
            <person name="Spormann A.M."/>
            <person name="Op den Camp H."/>
            <person name="Overmann J."/>
            <person name="Amann R."/>
            <person name="Jetten M.S.M."/>
            <person name="Mascher T."/>
            <person name="Medema M.H."/>
            <person name="Devos D.P."/>
            <person name="Kaster A.-K."/>
            <person name="Ovreas L."/>
            <person name="Rohde M."/>
            <person name="Galperin M.Y."/>
            <person name="Jogler C."/>
        </authorList>
    </citation>
    <scope>NUCLEOTIDE SEQUENCE [LARGE SCALE GENOMIC DNA]</scope>
    <source>
        <strain evidence="3 4">I41</strain>
    </source>
</reference>
<keyword evidence="2" id="KW-1133">Transmembrane helix</keyword>
<dbReference type="EMBL" id="CP036339">
    <property type="protein sequence ID" value="QDT72415.1"/>
    <property type="molecule type" value="Genomic_DNA"/>
</dbReference>
<proteinExistence type="predicted"/>
<keyword evidence="2" id="KW-0472">Membrane</keyword>
<organism evidence="3 4">
    <name type="scientific">Lacipirellula limnantheis</name>
    <dbReference type="NCBI Taxonomy" id="2528024"/>
    <lineage>
        <taxon>Bacteria</taxon>
        <taxon>Pseudomonadati</taxon>
        <taxon>Planctomycetota</taxon>
        <taxon>Planctomycetia</taxon>
        <taxon>Pirellulales</taxon>
        <taxon>Lacipirellulaceae</taxon>
        <taxon>Lacipirellula</taxon>
    </lineage>
</organism>
<dbReference type="RefSeq" id="WP_145431991.1">
    <property type="nucleotide sequence ID" value="NZ_CP036339.1"/>
</dbReference>
<dbReference type="OrthoDB" id="239224at2"/>
<dbReference type="Proteomes" id="UP000317909">
    <property type="component" value="Chromosome"/>
</dbReference>
<evidence type="ECO:0000313" key="4">
    <source>
        <dbReference type="Proteomes" id="UP000317909"/>
    </source>
</evidence>
<dbReference type="AlphaFoldDB" id="A0A517TVK8"/>
<sequence>MNSNNSFFRKMVYLLVLMMIAVPIVWLGRPSSPGDQGGKLAQQRTEARLGQADLGAIDPASETIRLATLGLRGIAVTMLWNAANNYKKTEDWTAFQSTLEQLARLQPYFVKVWQYQAWNLSYNVSVELDNVRDRFYYVKQGIEYLMDGIGYNRDHPRLLDDLGWFTGNKVGRADEHEIYRKLYKLDEDLNPNDDPTLRDNWLASKHWYEQAVDAVDQKGQSLSTMNPTTFFDSPARSQISYAEAIEEEGIFGETAKRAWREGARLWKEYGEREMKSTDDFMIRLVDENKWKLESARLRNELDALDPGIEAKMKEEAQGQLTADQRRVWESLPATPTPDEQKWHSEAMATMDVSVAKIAARIAKDHPENAAKAQSLATRIDEANRRANLIGSNRDVANYEYWRIRCNLEQTSEALKARDLAHQAENRFAEGDPEGAMGLYEQSFVEWGKSLDQFPEMPRDSTTGGDLMEFIEDYAAVLEQLDLSLEDEEVANRFALWELLEINDQQRKFAGAIEAHKARQAGMPVPKREESESNSLINPAEAVPQ</sequence>
<accession>A0A517TVK8</accession>
<protein>
    <recommendedName>
        <fullName evidence="5">IRE (Iron responsive element)</fullName>
    </recommendedName>
</protein>
<gene>
    <name evidence="3" type="ORF">I41_15930</name>
</gene>
<evidence type="ECO:0008006" key="5">
    <source>
        <dbReference type="Google" id="ProtNLM"/>
    </source>
</evidence>
<feature type="transmembrane region" description="Helical" evidence="2">
    <location>
        <begin position="12"/>
        <end position="29"/>
    </location>
</feature>
<keyword evidence="4" id="KW-1185">Reference proteome</keyword>
<dbReference type="KEGG" id="llh:I41_15930"/>
<evidence type="ECO:0000256" key="2">
    <source>
        <dbReference type="SAM" id="Phobius"/>
    </source>
</evidence>
<name>A0A517TVK8_9BACT</name>
<keyword evidence="2" id="KW-0812">Transmembrane</keyword>